<dbReference type="PROSITE" id="PS50110">
    <property type="entry name" value="RESPONSE_REGULATORY"/>
    <property type="match status" value="1"/>
</dbReference>
<gene>
    <name evidence="7" type="ORF">FB380_002649</name>
    <name evidence="6" type="ORF">GCM10011589_39680</name>
</gene>
<feature type="domain" description="Response regulatory" evidence="4">
    <location>
        <begin position="6"/>
        <end position="122"/>
    </location>
</feature>
<dbReference type="EMBL" id="JAAMPA010000001">
    <property type="protein sequence ID" value="NIH68203.1"/>
    <property type="molecule type" value="Genomic_DNA"/>
</dbReference>
<keyword evidence="1 3" id="KW-0597">Phosphoprotein</keyword>
<evidence type="ECO:0000313" key="8">
    <source>
        <dbReference type="Proteomes" id="UP000552836"/>
    </source>
</evidence>
<evidence type="ECO:0000256" key="1">
    <source>
        <dbReference type="ARBA" id="ARBA00022553"/>
    </source>
</evidence>
<proteinExistence type="predicted"/>
<keyword evidence="9" id="KW-1185">Reference proteome</keyword>
<dbReference type="CDD" id="cd00088">
    <property type="entry name" value="HPT"/>
    <property type="match status" value="1"/>
</dbReference>
<dbReference type="InterPro" id="IPR050595">
    <property type="entry name" value="Bact_response_regulator"/>
</dbReference>
<sequence>MTQVAKVLVVEDEDVTRLMLESRLHLAGHRVRGAGSMEEAHAVLEHVFTPDVVITDMFMPGGSGLSLASSLRRDPLWADLPLIFLSGRALPGDVAAGAALNAAYLAKPVSMTALTAAIDTALEDTAAARDGVVRDQVGDLWDLDDEDERRLHAELLGTFVGWAPDGLVAIEEALHAGDAVAVEETAHKLRGSAATLGAGPLAELCSTLEEAARAGQPPTPGPVIGALRRELEVTCRVFTELAAELAAPLTPAA</sequence>
<reference evidence="9" key="2">
    <citation type="journal article" date="2019" name="Int. J. Syst. Evol. Microbiol.">
        <title>The Global Catalogue of Microorganisms (GCM) 10K type strain sequencing project: providing services to taxonomists for standard genome sequencing and annotation.</title>
        <authorList>
            <consortium name="The Broad Institute Genomics Platform"/>
            <consortium name="The Broad Institute Genome Sequencing Center for Infectious Disease"/>
            <person name="Wu L."/>
            <person name="Ma J."/>
        </authorList>
    </citation>
    <scope>NUCLEOTIDE SEQUENCE [LARGE SCALE GENOMIC DNA]</scope>
    <source>
        <strain evidence="9">CGMCC 4.5581</strain>
    </source>
</reference>
<evidence type="ECO:0000313" key="9">
    <source>
        <dbReference type="Proteomes" id="UP000648663"/>
    </source>
</evidence>
<protein>
    <submittedName>
        <fullName evidence="7">CheY-like chemotaxis protein</fullName>
    </submittedName>
</protein>
<dbReference type="RefSeq" id="WP_166755453.1">
    <property type="nucleotide sequence ID" value="NZ_BAABJU010000005.1"/>
</dbReference>
<dbReference type="PANTHER" id="PTHR44591">
    <property type="entry name" value="STRESS RESPONSE REGULATOR PROTEIN 1"/>
    <property type="match status" value="1"/>
</dbReference>
<feature type="modified residue" description="4-aspartylphosphate" evidence="3">
    <location>
        <position position="56"/>
    </location>
</feature>
<comment type="caution">
    <text evidence="7">The sequence shown here is derived from an EMBL/GenBank/DDBJ whole genome shotgun (WGS) entry which is preliminary data.</text>
</comment>
<dbReference type="Gene3D" id="1.20.120.160">
    <property type="entry name" value="HPT domain"/>
    <property type="match status" value="1"/>
</dbReference>
<dbReference type="InterPro" id="IPR008207">
    <property type="entry name" value="Sig_transdc_His_kin_Hpt_dom"/>
</dbReference>
<dbReference type="EMBL" id="BMMI01000008">
    <property type="protein sequence ID" value="GGL79516.1"/>
    <property type="molecule type" value="Genomic_DNA"/>
</dbReference>
<dbReference type="Proteomes" id="UP000552836">
    <property type="component" value="Unassembled WGS sequence"/>
</dbReference>
<organism evidence="7 8">
    <name type="scientific">Modestobacter marinus</name>
    <dbReference type="NCBI Taxonomy" id="477641"/>
    <lineage>
        <taxon>Bacteria</taxon>
        <taxon>Bacillati</taxon>
        <taxon>Actinomycetota</taxon>
        <taxon>Actinomycetes</taxon>
        <taxon>Geodermatophilales</taxon>
        <taxon>Geodermatophilaceae</taxon>
        <taxon>Modestobacter</taxon>
    </lineage>
</organism>
<dbReference type="InterPro" id="IPR011006">
    <property type="entry name" value="CheY-like_superfamily"/>
</dbReference>
<reference evidence="7 8" key="3">
    <citation type="submission" date="2020-02" db="EMBL/GenBank/DDBJ databases">
        <title>Sequencing the genomes of 1000 actinobacteria strains.</title>
        <authorList>
            <person name="Klenk H.-P."/>
        </authorList>
    </citation>
    <scope>NUCLEOTIDE SEQUENCE [LARGE SCALE GENOMIC DNA]</scope>
    <source>
        <strain evidence="7 8">DSM 45201</strain>
    </source>
</reference>
<reference evidence="6" key="4">
    <citation type="submission" date="2024-05" db="EMBL/GenBank/DDBJ databases">
        <authorList>
            <person name="Sun Q."/>
            <person name="Zhou Y."/>
        </authorList>
    </citation>
    <scope>NUCLEOTIDE SEQUENCE</scope>
    <source>
        <strain evidence="6">CGMCC 4.5581</strain>
    </source>
</reference>
<dbReference type="Gene3D" id="3.40.50.2300">
    <property type="match status" value="1"/>
</dbReference>
<feature type="modified residue" description="Phosphohistidine" evidence="2">
    <location>
        <position position="187"/>
    </location>
</feature>
<dbReference type="AlphaFoldDB" id="A0A846LJF1"/>
<evidence type="ECO:0000313" key="7">
    <source>
        <dbReference type="EMBL" id="NIH68203.1"/>
    </source>
</evidence>
<evidence type="ECO:0000259" key="5">
    <source>
        <dbReference type="PROSITE" id="PS50894"/>
    </source>
</evidence>
<dbReference type="InterPro" id="IPR001789">
    <property type="entry name" value="Sig_transdc_resp-reg_receiver"/>
</dbReference>
<name>A0A846LJF1_9ACTN</name>
<dbReference type="SUPFAM" id="SSF47226">
    <property type="entry name" value="Histidine-containing phosphotransfer domain, HPT domain"/>
    <property type="match status" value="1"/>
</dbReference>
<dbReference type="SUPFAM" id="SSF52172">
    <property type="entry name" value="CheY-like"/>
    <property type="match status" value="1"/>
</dbReference>
<reference evidence="6" key="1">
    <citation type="journal article" date="2014" name="Int. J. Syst. Evol. Microbiol.">
        <title>Complete genome of a new Firmicutes species belonging to the dominant human colonic microbiota ('Ruminococcus bicirculans') reveals two chromosomes and a selective capacity to utilize plant glucans.</title>
        <authorList>
            <consortium name="NISC Comparative Sequencing Program"/>
            <person name="Wegmann U."/>
            <person name="Louis P."/>
            <person name="Goesmann A."/>
            <person name="Henrissat B."/>
            <person name="Duncan S.H."/>
            <person name="Flint H.J."/>
        </authorList>
    </citation>
    <scope>NUCLEOTIDE SEQUENCE</scope>
    <source>
        <strain evidence="6">CGMCC 4.5581</strain>
    </source>
</reference>
<dbReference type="Pfam" id="PF00072">
    <property type="entry name" value="Response_reg"/>
    <property type="match status" value="1"/>
</dbReference>
<dbReference type="PROSITE" id="PS50894">
    <property type="entry name" value="HPT"/>
    <property type="match status" value="1"/>
</dbReference>
<dbReference type="SMART" id="SM00448">
    <property type="entry name" value="REC"/>
    <property type="match status" value="1"/>
</dbReference>
<accession>A0A846LJF1</accession>
<evidence type="ECO:0000256" key="2">
    <source>
        <dbReference type="PROSITE-ProRule" id="PRU00110"/>
    </source>
</evidence>
<dbReference type="GO" id="GO:0000160">
    <property type="term" value="P:phosphorelay signal transduction system"/>
    <property type="evidence" value="ECO:0007669"/>
    <property type="project" value="InterPro"/>
</dbReference>
<dbReference type="InterPro" id="IPR036641">
    <property type="entry name" value="HPT_dom_sf"/>
</dbReference>
<feature type="domain" description="HPt" evidence="5">
    <location>
        <begin position="148"/>
        <end position="248"/>
    </location>
</feature>
<dbReference type="Pfam" id="PF01627">
    <property type="entry name" value="Hpt"/>
    <property type="match status" value="1"/>
</dbReference>
<dbReference type="Proteomes" id="UP000648663">
    <property type="component" value="Unassembled WGS sequence"/>
</dbReference>
<evidence type="ECO:0000313" key="6">
    <source>
        <dbReference type="EMBL" id="GGL79516.1"/>
    </source>
</evidence>
<evidence type="ECO:0000259" key="4">
    <source>
        <dbReference type="PROSITE" id="PS50110"/>
    </source>
</evidence>
<dbReference type="PANTHER" id="PTHR44591:SF3">
    <property type="entry name" value="RESPONSE REGULATORY DOMAIN-CONTAINING PROTEIN"/>
    <property type="match status" value="1"/>
</dbReference>
<dbReference type="SMART" id="SM00073">
    <property type="entry name" value="HPT"/>
    <property type="match status" value="1"/>
</dbReference>
<evidence type="ECO:0000256" key="3">
    <source>
        <dbReference type="PROSITE-ProRule" id="PRU00169"/>
    </source>
</evidence>